<reference evidence="3" key="1">
    <citation type="submission" date="2021-03" db="EMBL/GenBank/DDBJ databases">
        <title>Comparative genomics and phylogenomic investigation of the class Geoglossomycetes provide insights into ecological specialization and systematics.</title>
        <authorList>
            <person name="Melie T."/>
            <person name="Pirro S."/>
            <person name="Miller A.N."/>
            <person name="Quandt A."/>
        </authorList>
    </citation>
    <scope>NUCLEOTIDE SEQUENCE</scope>
    <source>
        <strain evidence="3">CAQ_001_2017</strain>
    </source>
</reference>
<sequence>MRVDMTDLHRKKFDSYLESSRPRFSEDTYLEYVDLLVDSKLPQGSNLRTMQNRKRDIERNYTWEGGCLIFRRRRKVVRRCEFYDIIKEAFDRSGGLKETLFARHIRDNYKNITKKDVYKWLDLLPGRGASQSNPEDITEEPAQEPYGTGEESGTPSGEWSIQKLIDDFENYRWTKSLQSSRYYELIFWLHAILKKSKPADSSHLRCLTMDQATIELGEPRGSNKPILIRGDISATGLLKDIEGCLKDLEYTNKVDVQDLARRKDVTSAVSWPAHKVISRFKAAADRPPSQAPINILDLDCMDDDAVPRCFRSPKLKLLSRLKCHAGRLTQNSAKPWVKTEKWRLLGEGGSGTMAHWDHCGFFTWIRVEEGRKLWLICVLNDEDLEGFIRDGMYFTGGEWYYILLNPGDTLIMPPGWVHAVYTPVRTLCTGGNAWSQKCMGDSMRYIAHETEHIKVTNDDPIPDMPAMLERVSKWMKNAQPIDCGGEEQIQAFQEHYEVCSFFRIGRIIFLRVTRLLMVLNRNI</sequence>
<evidence type="ECO:0000313" key="3">
    <source>
        <dbReference type="EMBL" id="KAH0566201.1"/>
    </source>
</evidence>
<protein>
    <recommendedName>
        <fullName evidence="2">JmjC domain-containing protein</fullName>
    </recommendedName>
</protein>
<comment type="caution">
    <text evidence="3">The sequence shown here is derived from an EMBL/GenBank/DDBJ whole genome shotgun (WGS) entry which is preliminary data.</text>
</comment>
<dbReference type="PROSITE" id="PS51184">
    <property type="entry name" value="JMJC"/>
    <property type="match status" value="1"/>
</dbReference>
<evidence type="ECO:0000259" key="2">
    <source>
        <dbReference type="PROSITE" id="PS51184"/>
    </source>
</evidence>
<dbReference type="AlphaFoldDB" id="A0A9P8LIU7"/>
<keyword evidence="4" id="KW-1185">Reference proteome</keyword>
<dbReference type="EMBL" id="JAGHQM010000025">
    <property type="protein sequence ID" value="KAH0566201.1"/>
    <property type="molecule type" value="Genomic_DNA"/>
</dbReference>
<feature type="domain" description="JmjC" evidence="2">
    <location>
        <begin position="310"/>
        <end position="450"/>
    </location>
</feature>
<dbReference type="Proteomes" id="UP000750711">
    <property type="component" value="Unassembled WGS sequence"/>
</dbReference>
<dbReference type="SUPFAM" id="SSF51197">
    <property type="entry name" value="Clavaminate synthase-like"/>
    <property type="match status" value="1"/>
</dbReference>
<accession>A0A9P8LIU7</accession>
<feature type="compositionally biased region" description="Low complexity" evidence="1">
    <location>
        <begin position="147"/>
        <end position="157"/>
    </location>
</feature>
<evidence type="ECO:0000313" key="4">
    <source>
        <dbReference type="Proteomes" id="UP000750711"/>
    </source>
</evidence>
<feature type="region of interest" description="Disordered" evidence="1">
    <location>
        <begin position="129"/>
        <end position="157"/>
    </location>
</feature>
<proteinExistence type="predicted"/>
<dbReference type="Gene3D" id="2.60.120.650">
    <property type="entry name" value="Cupin"/>
    <property type="match status" value="1"/>
</dbReference>
<name>A0A9P8LIU7_9PEZI</name>
<gene>
    <name evidence="3" type="ORF">GP486_000399</name>
</gene>
<evidence type="ECO:0000256" key="1">
    <source>
        <dbReference type="SAM" id="MobiDB-lite"/>
    </source>
</evidence>
<dbReference type="SMART" id="SM00558">
    <property type="entry name" value="JmjC"/>
    <property type="match status" value="1"/>
</dbReference>
<dbReference type="InterPro" id="IPR003347">
    <property type="entry name" value="JmjC_dom"/>
</dbReference>
<organism evidence="3 4">
    <name type="scientific">Trichoglossum hirsutum</name>
    <dbReference type="NCBI Taxonomy" id="265104"/>
    <lineage>
        <taxon>Eukaryota</taxon>
        <taxon>Fungi</taxon>
        <taxon>Dikarya</taxon>
        <taxon>Ascomycota</taxon>
        <taxon>Pezizomycotina</taxon>
        <taxon>Geoglossomycetes</taxon>
        <taxon>Geoglossales</taxon>
        <taxon>Geoglossaceae</taxon>
        <taxon>Trichoglossum</taxon>
    </lineage>
</organism>